<feature type="non-terminal residue" evidence="1">
    <location>
        <position position="24"/>
    </location>
</feature>
<organism evidence="1">
    <name type="scientific">marine sediment metagenome</name>
    <dbReference type="NCBI Taxonomy" id="412755"/>
    <lineage>
        <taxon>unclassified sequences</taxon>
        <taxon>metagenomes</taxon>
        <taxon>ecological metagenomes</taxon>
    </lineage>
</organism>
<accession>A0A0F8VVT4</accession>
<gene>
    <name evidence="1" type="ORF">LCGC14_3145250</name>
</gene>
<proteinExistence type="predicted"/>
<evidence type="ECO:0000313" key="1">
    <source>
        <dbReference type="EMBL" id="KKK48422.1"/>
    </source>
</evidence>
<dbReference type="AlphaFoldDB" id="A0A0F8VVT4"/>
<sequence length="24" mass="2771">MKNCAYCGRGKDEKDMVRRGKVLI</sequence>
<protein>
    <submittedName>
        <fullName evidence="1">Uncharacterized protein</fullName>
    </submittedName>
</protein>
<dbReference type="EMBL" id="LAZR01069069">
    <property type="protein sequence ID" value="KKK48422.1"/>
    <property type="molecule type" value="Genomic_DNA"/>
</dbReference>
<name>A0A0F8VVT4_9ZZZZ</name>
<comment type="caution">
    <text evidence="1">The sequence shown here is derived from an EMBL/GenBank/DDBJ whole genome shotgun (WGS) entry which is preliminary data.</text>
</comment>
<reference evidence="1" key="1">
    <citation type="journal article" date="2015" name="Nature">
        <title>Complex archaea that bridge the gap between prokaryotes and eukaryotes.</title>
        <authorList>
            <person name="Spang A."/>
            <person name="Saw J.H."/>
            <person name="Jorgensen S.L."/>
            <person name="Zaremba-Niedzwiedzka K."/>
            <person name="Martijn J."/>
            <person name="Lind A.E."/>
            <person name="van Eijk R."/>
            <person name="Schleper C."/>
            <person name="Guy L."/>
            <person name="Ettema T.J."/>
        </authorList>
    </citation>
    <scope>NUCLEOTIDE SEQUENCE</scope>
</reference>